<dbReference type="InterPro" id="IPR032095">
    <property type="entry name" value="Sacchrp_dh-like_C"/>
</dbReference>
<accession>A0A1F6E8E3</accession>
<name>A0A1F6E8E3_9BACT</name>
<dbReference type="Proteomes" id="UP000176689">
    <property type="component" value="Unassembled WGS sequence"/>
</dbReference>
<dbReference type="InterPro" id="IPR005097">
    <property type="entry name" value="Sacchrp_dh_NADP-bd"/>
</dbReference>
<feature type="domain" description="Saccharopine dehydrogenase-like C-terminal" evidence="2">
    <location>
        <begin position="155"/>
        <end position="438"/>
    </location>
</feature>
<dbReference type="InterPro" id="IPR036291">
    <property type="entry name" value="NAD(P)-bd_dom_sf"/>
</dbReference>
<protein>
    <submittedName>
        <fullName evidence="3">Homospermidine synthase</fullName>
    </submittedName>
</protein>
<evidence type="ECO:0000313" key="3">
    <source>
        <dbReference type="EMBL" id="OGG69936.1"/>
    </source>
</evidence>
<evidence type="ECO:0000259" key="1">
    <source>
        <dbReference type="Pfam" id="PF03435"/>
    </source>
</evidence>
<evidence type="ECO:0000259" key="2">
    <source>
        <dbReference type="Pfam" id="PF16653"/>
    </source>
</evidence>
<comment type="caution">
    <text evidence="3">The sequence shown here is derived from an EMBL/GenBank/DDBJ whole genome shotgun (WGS) entry which is preliminary data.</text>
</comment>
<proteinExistence type="predicted"/>
<dbReference type="AlphaFoldDB" id="A0A1F6E8E3"/>
<dbReference type="Gene3D" id="3.40.50.720">
    <property type="entry name" value="NAD(P)-binding Rossmann-like Domain"/>
    <property type="match status" value="1"/>
</dbReference>
<evidence type="ECO:0000313" key="4">
    <source>
        <dbReference type="Proteomes" id="UP000176689"/>
    </source>
</evidence>
<feature type="domain" description="Saccharopine dehydrogenase NADP binding" evidence="1">
    <location>
        <begin position="10"/>
        <end position="139"/>
    </location>
</feature>
<sequence length="472" mass="51983">MKQQKFAGKILIVGFGSIGQGVLPLLLRHLTVPATDITIVTADKRGRAVAKEFGVRFILEPLTPDNYEKIVLSHIGRGDFLLNVSVAVSSTDLIKLCQENGILYLDTVVEPWAGYYTDSSLSMSERSNYALREKALALRTLPISGPRPTAVVAHGANPGLVSHFVKEALLLIAKDTGEKITEPKTREEWAQLSQKLGVKVIHIAERDTQAPKKPKMMDEFVNTWSVDGFYSEGCQPSEMGWGTHEKHMPEKGRKHDFGCGAAIYLEQPGLATQVRSWTPISGPQYGWVITHNESISIADYLTVRNGGNRVAYRPTVHYAYHPCDGAVLSLIETAERGGTLQNISRLISGEILTGGVDELGVLLMGHKKNALWYGSRLSIDEARTLAPHNNATGLQVCAGILGAMIWAIRNPSAGILDADEIDHRTVMEAARPYLGKMLAEYTDWTPLSGRGELFPEKLDLKDPWQFNNFLVD</sequence>
<dbReference type="SUPFAM" id="SSF51735">
    <property type="entry name" value="NAD(P)-binding Rossmann-fold domains"/>
    <property type="match status" value="1"/>
</dbReference>
<dbReference type="Pfam" id="PF16653">
    <property type="entry name" value="Sacchrp_dh_C"/>
    <property type="match status" value="1"/>
</dbReference>
<reference evidence="3 4" key="1">
    <citation type="journal article" date="2016" name="Nat. Commun.">
        <title>Thousands of microbial genomes shed light on interconnected biogeochemical processes in an aquifer system.</title>
        <authorList>
            <person name="Anantharaman K."/>
            <person name="Brown C.T."/>
            <person name="Hug L.A."/>
            <person name="Sharon I."/>
            <person name="Castelle C.J."/>
            <person name="Probst A.J."/>
            <person name="Thomas B.C."/>
            <person name="Singh A."/>
            <person name="Wilkins M.J."/>
            <person name="Karaoz U."/>
            <person name="Brodie E.L."/>
            <person name="Williams K.H."/>
            <person name="Hubbard S.S."/>
            <person name="Banfield J.F."/>
        </authorList>
    </citation>
    <scope>NUCLEOTIDE SEQUENCE [LARGE SCALE GENOMIC DNA]</scope>
</reference>
<dbReference type="InterPro" id="IPR023181">
    <property type="entry name" value="Homospermid_syn-like_C"/>
</dbReference>
<dbReference type="Gene3D" id="3.30.360.30">
    <property type="entry name" value="homospermidine synthase like"/>
    <property type="match status" value="1"/>
</dbReference>
<dbReference type="EMBL" id="MFLP01000027">
    <property type="protein sequence ID" value="OGG69936.1"/>
    <property type="molecule type" value="Genomic_DNA"/>
</dbReference>
<gene>
    <name evidence="3" type="ORF">A3F27_02040</name>
</gene>
<organism evidence="3 4">
    <name type="scientific">Candidatus Kaiserbacteria bacterium RIFCSPHIGHO2_12_FULL_53_13</name>
    <dbReference type="NCBI Taxonomy" id="1798502"/>
    <lineage>
        <taxon>Bacteria</taxon>
        <taxon>Candidatus Kaiseribacteriota</taxon>
    </lineage>
</organism>
<dbReference type="Pfam" id="PF03435">
    <property type="entry name" value="Sacchrp_dh_NADP"/>
    <property type="match status" value="1"/>
</dbReference>